<dbReference type="Proteomes" id="UP000474967">
    <property type="component" value="Unassembled WGS sequence"/>
</dbReference>
<evidence type="ECO:0000313" key="4">
    <source>
        <dbReference type="Proteomes" id="UP000474967"/>
    </source>
</evidence>
<gene>
    <name evidence="3" type="ORF">G3T36_13845</name>
</gene>
<feature type="domain" description="Activator of Hsp90 ATPase homologue 1/2-like C-terminal" evidence="2">
    <location>
        <begin position="26"/>
        <end position="150"/>
    </location>
</feature>
<evidence type="ECO:0000256" key="1">
    <source>
        <dbReference type="ARBA" id="ARBA00006817"/>
    </source>
</evidence>
<sequence length="164" mass="18282">MSEEQATSDASAVALASIIVRADENTAFRVFTEQIGTWWRRGTHYWNDSARGLRLEFEPGLGGALREVYDEAGDDALEIGRITDWVPGKHLAYTWREDGWEDGTSTQVDIRFEPVDDGTLVTVVHSGWDRVGHGADGYDRGYEEGWNELLGWYADAARAVNADA</sequence>
<reference evidence="3 4" key="1">
    <citation type="journal article" date="2014" name="J. Microbiol.">
        <title>Diaminobutyricibacter tongyongensis gen. nov., sp. nov. and Homoserinibacter gongjuensis gen. nov., sp. nov. belong to the family Microbacteriaceae.</title>
        <authorList>
            <person name="Kim S.J."/>
            <person name="Ahn J.H."/>
            <person name="Weon H.Y."/>
            <person name="Hamada M."/>
            <person name="Suzuki K."/>
            <person name="Kwon S.W."/>
        </authorList>
    </citation>
    <scope>NUCLEOTIDE SEQUENCE [LARGE SCALE GENOMIC DNA]</scope>
    <source>
        <strain evidence="3 4">NBRC 108724</strain>
    </source>
</reference>
<dbReference type="EMBL" id="JAAGWY010000003">
    <property type="protein sequence ID" value="NEN06942.1"/>
    <property type="molecule type" value="Genomic_DNA"/>
</dbReference>
<comment type="caution">
    <text evidence="3">The sequence shown here is derived from an EMBL/GenBank/DDBJ whole genome shotgun (WGS) entry which is preliminary data.</text>
</comment>
<dbReference type="InterPro" id="IPR013538">
    <property type="entry name" value="ASHA1/2-like_C"/>
</dbReference>
<dbReference type="RefSeq" id="WP_163290411.1">
    <property type="nucleotide sequence ID" value="NZ_JAAGWY010000003.1"/>
</dbReference>
<organism evidence="3 4">
    <name type="scientific">Leifsonia tongyongensis</name>
    <dbReference type="NCBI Taxonomy" id="1268043"/>
    <lineage>
        <taxon>Bacteria</taxon>
        <taxon>Bacillati</taxon>
        <taxon>Actinomycetota</taxon>
        <taxon>Actinomycetes</taxon>
        <taxon>Micrococcales</taxon>
        <taxon>Microbacteriaceae</taxon>
        <taxon>Leifsonia</taxon>
    </lineage>
</organism>
<dbReference type="AlphaFoldDB" id="A0A6L9XZS9"/>
<proteinExistence type="inferred from homology"/>
<dbReference type="SUPFAM" id="SSF55961">
    <property type="entry name" value="Bet v1-like"/>
    <property type="match status" value="1"/>
</dbReference>
<dbReference type="Gene3D" id="3.30.530.20">
    <property type="match status" value="1"/>
</dbReference>
<name>A0A6L9XZS9_9MICO</name>
<evidence type="ECO:0000313" key="3">
    <source>
        <dbReference type="EMBL" id="NEN06942.1"/>
    </source>
</evidence>
<dbReference type="Pfam" id="PF08327">
    <property type="entry name" value="AHSA1"/>
    <property type="match status" value="1"/>
</dbReference>
<comment type="similarity">
    <text evidence="1">Belongs to the AHA1 family.</text>
</comment>
<evidence type="ECO:0000259" key="2">
    <source>
        <dbReference type="Pfam" id="PF08327"/>
    </source>
</evidence>
<protein>
    <recommendedName>
        <fullName evidence="2">Activator of Hsp90 ATPase homologue 1/2-like C-terminal domain-containing protein</fullName>
    </recommendedName>
</protein>
<keyword evidence="4" id="KW-1185">Reference proteome</keyword>
<dbReference type="InterPro" id="IPR023393">
    <property type="entry name" value="START-like_dom_sf"/>
</dbReference>
<accession>A0A6L9XZS9</accession>